<dbReference type="PROSITE" id="PS50106">
    <property type="entry name" value="PDZ"/>
    <property type="match status" value="2"/>
</dbReference>
<accession>A0A183IU83</accession>
<dbReference type="PANTHER" id="PTHR16484">
    <property type="entry name" value="PARTITIONING DEFECTIVE 3 RELATED"/>
    <property type="match status" value="1"/>
</dbReference>
<proteinExistence type="predicted"/>
<evidence type="ECO:0000313" key="4">
    <source>
        <dbReference type="Proteomes" id="UP000270296"/>
    </source>
</evidence>
<dbReference type="SMART" id="SM00228">
    <property type="entry name" value="PDZ"/>
    <property type="match status" value="3"/>
</dbReference>
<dbReference type="Proteomes" id="UP000270296">
    <property type="component" value="Unassembled WGS sequence"/>
</dbReference>
<feature type="domain" description="PDZ" evidence="2">
    <location>
        <begin position="427"/>
        <end position="518"/>
    </location>
</feature>
<reference evidence="5" key="1">
    <citation type="submission" date="2016-06" db="UniProtKB">
        <authorList>
            <consortium name="WormBaseParasite"/>
        </authorList>
    </citation>
    <scope>IDENTIFICATION</scope>
</reference>
<evidence type="ECO:0000259" key="2">
    <source>
        <dbReference type="PROSITE" id="PS50106"/>
    </source>
</evidence>
<dbReference type="GO" id="GO:0045197">
    <property type="term" value="P:establishment or maintenance of epithelial cell apical/basal polarity"/>
    <property type="evidence" value="ECO:0007669"/>
    <property type="project" value="TreeGrafter"/>
</dbReference>
<dbReference type="InterPro" id="IPR036034">
    <property type="entry name" value="PDZ_sf"/>
</dbReference>
<gene>
    <name evidence="3" type="ORF">SBAD_LOCUS7180</name>
</gene>
<name>A0A183IU83_9BILA</name>
<dbReference type="WBParaSite" id="SBAD_0000744701-mRNA-1">
    <property type="protein sequence ID" value="SBAD_0000744701-mRNA-1"/>
    <property type="gene ID" value="SBAD_0000744701"/>
</dbReference>
<feature type="region of interest" description="Disordered" evidence="1">
    <location>
        <begin position="610"/>
        <end position="675"/>
    </location>
</feature>
<feature type="region of interest" description="Disordered" evidence="1">
    <location>
        <begin position="693"/>
        <end position="728"/>
    </location>
</feature>
<feature type="region of interest" description="Disordered" evidence="1">
    <location>
        <begin position="1"/>
        <end position="26"/>
    </location>
</feature>
<organism evidence="5">
    <name type="scientific">Soboliphyme baturini</name>
    <dbReference type="NCBI Taxonomy" id="241478"/>
    <lineage>
        <taxon>Eukaryota</taxon>
        <taxon>Metazoa</taxon>
        <taxon>Ecdysozoa</taxon>
        <taxon>Nematoda</taxon>
        <taxon>Enoplea</taxon>
        <taxon>Dorylaimia</taxon>
        <taxon>Dioctophymatida</taxon>
        <taxon>Dioctophymatoidea</taxon>
        <taxon>Soboliphymatidae</taxon>
        <taxon>Soboliphyme</taxon>
    </lineage>
</organism>
<feature type="domain" description="PDZ" evidence="2">
    <location>
        <begin position="297"/>
        <end position="384"/>
    </location>
</feature>
<dbReference type="OrthoDB" id="6264899at2759"/>
<dbReference type="GO" id="GO:0030010">
    <property type="term" value="P:establishment of cell polarity"/>
    <property type="evidence" value="ECO:0007669"/>
    <property type="project" value="TreeGrafter"/>
</dbReference>
<dbReference type="GO" id="GO:0051660">
    <property type="term" value="P:establishment of centrosome localization"/>
    <property type="evidence" value="ECO:0007669"/>
    <property type="project" value="TreeGrafter"/>
</dbReference>
<feature type="compositionally biased region" description="Basic and acidic residues" evidence="1">
    <location>
        <begin position="643"/>
        <end position="671"/>
    </location>
</feature>
<keyword evidence="4" id="KW-1185">Reference proteome</keyword>
<feature type="compositionally biased region" description="Basic and acidic residues" evidence="1">
    <location>
        <begin position="945"/>
        <end position="965"/>
    </location>
</feature>
<dbReference type="GO" id="GO:0005912">
    <property type="term" value="C:adherens junction"/>
    <property type="evidence" value="ECO:0007669"/>
    <property type="project" value="TreeGrafter"/>
</dbReference>
<evidence type="ECO:0000256" key="1">
    <source>
        <dbReference type="SAM" id="MobiDB-lite"/>
    </source>
</evidence>
<dbReference type="GO" id="GO:0016324">
    <property type="term" value="C:apical plasma membrane"/>
    <property type="evidence" value="ECO:0007669"/>
    <property type="project" value="TreeGrafter"/>
</dbReference>
<dbReference type="GO" id="GO:0035091">
    <property type="term" value="F:phosphatidylinositol binding"/>
    <property type="evidence" value="ECO:0007669"/>
    <property type="project" value="TreeGrafter"/>
</dbReference>
<dbReference type="InterPro" id="IPR052213">
    <property type="entry name" value="PAR3"/>
</dbReference>
<evidence type="ECO:0000313" key="3">
    <source>
        <dbReference type="EMBL" id="VDP12190.1"/>
    </source>
</evidence>
<reference evidence="3 4" key="2">
    <citation type="submission" date="2018-11" db="EMBL/GenBank/DDBJ databases">
        <authorList>
            <consortium name="Pathogen Informatics"/>
        </authorList>
    </citation>
    <scope>NUCLEOTIDE SEQUENCE [LARGE SCALE GENOMIC DNA]</scope>
</reference>
<dbReference type="GO" id="GO:0000226">
    <property type="term" value="P:microtubule cytoskeleton organization"/>
    <property type="evidence" value="ECO:0007669"/>
    <property type="project" value="TreeGrafter"/>
</dbReference>
<feature type="compositionally biased region" description="Basic and acidic residues" evidence="1">
    <location>
        <begin position="621"/>
        <end position="636"/>
    </location>
</feature>
<evidence type="ECO:0000313" key="5">
    <source>
        <dbReference type="WBParaSite" id="SBAD_0000744701-mRNA-1"/>
    </source>
</evidence>
<dbReference type="AlphaFoldDB" id="A0A183IU83"/>
<dbReference type="Pfam" id="PF00595">
    <property type="entry name" value="PDZ"/>
    <property type="match status" value="2"/>
</dbReference>
<dbReference type="GO" id="GO:0005938">
    <property type="term" value="C:cell cortex"/>
    <property type="evidence" value="ECO:0007669"/>
    <property type="project" value="TreeGrafter"/>
</dbReference>
<dbReference type="GO" id="GO:0043296">
    <property type="term" value="C:apical junction complex"/>
    <property type="evidence" value="ECO:0007669"/>
    <property type="project" value="TreeGrafter"/>
</dbReference>
<dbReference type="GO" id="GO:0008104">
    <property type="term" value="P:intracellular protein localization"/>
    <property type="evidence" value="ECO:0007669"/>
    <property type="project" value="TreeGrafter"/>
</dbReference>
<protein>
    <submittedName>
        <fullName evidence="5">PDZ domain-containing protein</fullName>
    </submittedName>
</protein>
<dbReference type="Gene3D" id="2.30.42.10">
    <property type="match status" value="2"/>
</dbReference>
<dbReference type="EMBL" id="UZAM01010393">
    <property type="protein sequence ID" value="VDP12190.1"/>
    <property type="molecule type" value="Genomic_DNA"/>
</dbReference>
<dbReference type="InterPro" id="IPR001478">
    <property type="entry name" value="PDZ"/>
</dbReference>
<feature type="region of interest" description="Disordered" evidence="1">
    <location>
        <begin position="912"/>
        <end position="981"/>
    </location>
</feature>
<dbReference type="PANTHER" id="PTHR16484:SF17">
    <property type="entry name" value="BAZOOKA, ISOFORM B"/>
    <property type="match status" value="1"/>
</dbReference>
<dbReference type="GO" id="GO:0007155">
    <property type="term" value="P:cell adhesion"/>
    <property type="evidence" value="ECO:0007669"/>
    <property type="project" value="TreeGrafter"/>
</dbReference>
<sequence>MVRRGSDPSLSCNDKPGKQKYGVSSGEASVKETAGGFSTDRGSVAPVISKSIDLVCCTCLLCCILIPFLHSTYSHANLLFQKDTAADKNGHLSKKLPAGSRAVNNRFFRSSLRKSRLTEKWLEIAAETSSEYYVKYGNAPAHASGLPRPLVASSSSAVGLKQEHEFSVSPCDLWRPVGIDFETMLDTSGRVCRVIANGRFGLDNQIIAGDELTELNGLRVASFDTFEGVTSFVNHLPNNEPLSVKLLRYVSNAGSHELNPTAVEQQGASGLASSKGSETCLSALQKGNTRKLGKQITVKLLKTEDGLGFTLTSRDFASAEGVESPVCIKNILPRGSAIKDGRLRADFLYLKVDGKPVEGLTQPEVVKLLRSIEKGRYVELLVSRQESCNSPSILPRHLVRSRTRDCPPEINGNDTKYERPKRILLFDIPLNDSGSAGLGISVKGRVTSNATNTENVNPSDLGIFIKSVLHGGAAYKVGTYVYFPTTYDGRLKVDDQLIAVNECSLEGMSNQDALNQLRYTMKSLDPYADSIKLTVIRRAMECGDFKEVNGIHWSNRSMGSPDGADSLMLEAPCGTGGDAGVAEMARTVTFSGSVEGGYCNRGFSIDIQPKRRSSMKACRGGMDDRRESGVEEHSITLDDDGDDRQNSRSEHQSDAFDREAPTRQSMSEKRRTAIRSADVSDIQLYQKIRHTRQYSAPPAANKNATVSSIAGGDGEASRNPPAAAMMSRGSGLSRRLSISLESFVDTIGPASAGGSDAVLIHEQVAHNLKKPAKNSALLKSPVWCRAKMRRATFVQGSSKSTDLGIAAMAVSPMDEFAKHGETRGDIYVGSSASTSDQLCDLPANSIIGEQRNKGRRKSSSSSLASLKNLLRFGSGGKANKPVKFAVSTQKYTEHPFENFTSFVRPDLANNANGLDSGLKKQNRGSKEGSRGFAQRPSSELMTDSDPERNSRSDVMRRDLNDEEKGSASQRPTMYPPPPDYDYYLRSKTFEKYKKRNRPFSDYADICASGSTVDKLVPLAPPPPHHAHNAIPTATVVGSYVTRL</sequence>
<dbReference type="SUPFAM" id="SSF50156">
    <property type="entry name" value="PDZ domain-like"/>
    <property type="match status" value="2"/>
</dbReference>